<dbReference type="RefSeq" id="WP_093026589.1">
    <property type="nucleotide sequence ID" value="NZ_FPBK01000023.1"/>
</dbReference>
<evidence type="ECO:0000313" key="1">
    <source>
        <dbReference type="EMBL" id="SFU77376.1"/>
    </source>
</evidence>
<dbReference type="AlphaFoldDB" id="A0A1I7IWR6"/>
<reference evidence="1 2" key="1">
    <citation type="submission" date="2016-10" db="EMBL/GenBank/DDBJ databases">
        <authorList>
            <person name="de Groot N.N."/>
        </authorList>
    </citation>
    <scope>NUCLEOTIDE SEQUENCE [LARGE SCALE GENOMIC DNA]</scope>
    <source>
        <strain evidence="1 2">CGMCC 1.12333</strain>
    </source>
</reference>
<dbReference type="Proteomes" id="UP000199138">
    <property type="component" value="Unassembled WGS sequence"/>
</dbReference>
<evidence type="ECO:0000313" key="2">
    <source>
        <dbReference type="Proteomes" id="UP000199138"/>
    </source>
</evidence>
<accession>A0A1I7IWR6</accession>
<organism evidence="1 2">
    <name type="scientific">Pustulibacterium marinum</name>
    <dbReference type="NCBI Taxonomy" id="1224947"/>
    <lineage>
        <taxon>Bacteria</taxon>
        <taxon>Pseudomonadati</taxon>
        <taxon>Bacteroidota</taxon>
        <taxon>Flavobacteriia</taxon>
        <taxon>Flavobacteriales</taxon>
        <taxon>Flavobacteriaceae</taxon>
        <taxon>Pustulibacterium</taxon>
    </lineage>
</organism>
<keyword evidence="2" id="KW-1185">Reference proteome</keyword>
<proteinExistence type="predicted"/>
<dbReference type="STRING" id="1224947.SAMN05216480_12350"/>
<protein>
    <submittedName>
        <fullName evidence="1">Uncharacterized protein</fullName>
    </submittedName>
</protein>
<dbReference type="EMBL" id="FPBK01000023">
    <property type="protein sequence ID" value="SFU77376.1"/>
    <property type="molecule type" value="Genomic_DNA"/>
</dbReference>
<name>A0A1I7IWR6_9FLAO</name>
<gene>
    <name evidence="1" type="ORF">SAMN05216480_12350</name>
</gene>
<sequence length="74" mass="8960">MRKFFAKVSNSYKRSSACKYLKSKFFVAKYNDGEYYRFIFDLENDRRQVVYIDGEQMNSLIEHLQSLTELQNKE</sequence>